<reference evidence="15 16" key="1">
    <citation type="journal article" date="2018" name="Nat. Genet.">
        <title>Extensive intraspecific gene order and gene structural variations between Mo17 and other maize genomes.</title>
        <authorList>
            <person name="Sun S."/>
            <person name="Zhou Y."/>
            <person name="Chen J."/>
            <person name="Shi J."/>
            <person name="Zhao H."/>
            <person name="Zhao H."/>
            <person name="Song W."/>
            <person name="Zhang M."/>
            <person name="Cui Y."/>
            <person name="Dong X."/>
            <person name="Liu H."/>
            <person name="Ma X."/>
            <person name="Jiao Y."/>
            <person name="Wang B."/>
            <person name="Wei X."/>
            <person name="Stein J.C."/>
            <person name="Glaubitz J.C."/>
            <person name="Lu F."/>
            <person name="Yu G."/>
            <person name="Liang C."/>
            <person name="Fengler K."/>
            <person name="Li B."/>
            <person name="Rafalski A."/>
            <person name="Schnable P.S."/>
            <person name="Ware D.H."/>
            <person name="Buckler E.S."/>
            <person name="Lai J."/>
        </authorList>
    </citation>
    <scope>NUCLEOTIDE SEQUENCE [LARGE SCALE GENOMIC DNA]</scope>
    <source>
        <strain evidence="16">cv. Missouri 17</strain>
        <tissue evidence="15">Seedling</tissue>
    </source>
</reference>
<dbReference type="InterPro" id="IPR013126">
    <property type="entry name" value="Hsp_70_fam"/>
</dbReference>
<proteinExistence type="inferred from homology"/>
<dbReference type="InterPro" id="IPR018181">
    <property type="entry name" value="Heat_shock_70_CS"/>
</dbReference>
<dbReference type="InterPro" id="IPR043129">
    <property type="entry name" value="ATPase_NBD"/>
</dbReference>
<dbReference type="PANTHER" id="PTHR24282">
    <property type="entry name" value="CYTOCHROME P450 FAMILY MEMBER"/>
    <property type="match status" value="1"/>
</dbReference>
<organism evidence="15 16">
    <name type="scientific">Zea mays</name>
    <name type="common">Maize</name>
    <dbReference type="NCBI Taxonomy" id="4577"/>
    <lineage>
        <taxon>Eukaryota</taxon>
        <taxon>Viridiplantae</taxon>
        <taxon>Streptophyta</taxon>
        <taxon>Embryophyta</taxon>
        <taxon>Tracheophyta</taxon>
        <taxon>Spermatophyta</taxon>
        <taxon>Magnoliopsida</taxon>
        <taxon>Liliopsida</taxon>
        <taxon>Poales</taxon>
        <taxon>Poaceae</taxon>
        <taxon>PACMAD clade</taxon>
        <taxon>Panicoideae</taxon>
        <taxon>Andropogonodae</taxon>
        <taxon>Andropogoneae</taxon>
        <taxon>Tripsacinae</taxon>
        <taxon>Zea</taxon>
    </lineage>
</organism>
<keyword evidence="11" id="KW-0503">Monooxygenase</keyword>
<dbReference type="AlphaFoldDB" id="A0A3L6DUW9"/>
<evidence type="ECO:0000256" key="11">
    <source>
        <dbReference type="ARBA" id="ARBA00023033"/>
    </source>
</evidence>
<dbReference type="InterPro" id="IPR008271">
    <property type="entry name" value="Ser/Thr_kinase_AS"/>
</dbReference>
<dbReference type="Gene3D" id="1.10.510.10">
    <property type="entry name" value="Transferase(Phosphotransferase) domain 1"/>
    <property type="match status" value="1"/>
</dbReference>
<evidence type="ECO:0000256" key="7">
    <source>
        <dbReference type="ARBA" id="ARBA00022840"/>
    </source>
</evidence>
<keyword evidence="12" id="KW-0472">Membrane</keyword>
<dbReference type="FunFam" id="1.10.630.10:FF:000029">
    <property type="entry name" value="Cytochrome P450 734A1"/>
    <property type="match status" value="1"/>
</dbReference>
<dbReference type="GO" id="GO:0004497">
    <property type="term" value="F:monooxygenase activity"/>
    <property type="evidence" value="ECO:0007669"/>
    <property type="project" value="UniProtKB-KW"/>
</dbReference>
<dbReference type="PROSITE" id="PS50011">
    <property type="entry name" value="PROTEIN_KINASE_DOM"/>
    <property type="match status" value="1"/>
</dbReference>
<dbReference type="SUPFAM" id="SSF100920">
    <property type="entry name" value="Heat shock protein 70kD (HSP70), peptide-binding domain"/>
    <property type="match status" value="1"/>
</dbReference>
<dbReference type="InterPro" id="IPR011989">
    <property type="entry name" value="ARM-like"/>
</dbReference>
<dbReference type="PANTHER" id="PTHR24282:SF103">
    <property type="entry name" value="OS01G0627933 PROTEIN"/>
    <property type="match status" value="1"/>
</dbReference>
<keyword evidence="8" id="KW-1133">Transmembrane helix</keyword>
<keyword evidence="9" id="KW-0560">Oxidoreductase</keyword>
<dbReference type="PROSITE" id="PS00086">
    <property type="entry name" value="CYTOCHROME_P450"/>
    <property type="match status" value="1"/>
</dbReference>
<accession>A0A3L6DUW9</accession>
<dbReference type="InterPro" id="IPR001128">
    <property type="entry name" value="Cyt_P450"/>
</dbReference>
<evidence type="ECO:0000256" key="4">
    <source>
        <dbReference type="ARBA" id="ARBA00022692"/>
    </source>
</evidence>
<evidence type="ECO:0000313" key="16">
    <source>
        <dbReference type="Proteomes" id="UP000251960"/>
    </source>
</evidence>
<keyword evidence="3" id="KW-0349">Heme</keyword>
<dbReference type="Gene3D" id="3.30.420.40">
    <property type="match status" value="2"/>
</dbReference>
<dbReference type="PROSITE" id="PS00329">
    <property type="entry name" value="HSP70_2"/>
    <property type="match status" value="1"/>
</dbReference>
<dbReference type="PROSITE" id="PS00108">
    <property type="entry name" value="PROTEIN_KINASE_ST"/>
    <property type="match status" value="1"/>
</dbReference>
<dbReference type="GO" id="GO:0004672">
    <property type="term" value="F:protein kinase activity"/>
    <property type="evidence" value="ECO:0007669"/>
    <property type="project" value="InterPro"/>
</dbReference>
<dbReference type="SUPFAM" id="SSF53067">
    <property type="entry name" value="Actin-like ATPase domain"/>
    <property type="match status" value="1"/>
</dbReference>
<evidence type="ECO:0000256" key="10">
    <source>
        <dbReference type="ARBA" id="ARBA00023004"/>
    </source>
</evidence>
<dbReference type="InterPro" id="IPR050665">
    <property type="entry name" value="Cytochrome_P450_Monooxygen"/>
</dbReference>
<feature type="coiled-coil region" evidence="13">
    <location>
        <begin position="310"/>
        <end position="344"/>
    </location>
</feature>
<dbReference type="GO" id="GO:0140662">
    <property type="term" value="F:ATP-dependent protein folding chaperone"/>
    <property type="evidence" value="ECO:0007669"/>
    <property type="project" value="InterPro"/>
</dbReference>
<dbReference type="ExpressionAtlas" id="A0A3L6DUW9">
    <property type="expression patterns" value="baseline and differential"/>
</dbReference>
<dbReference type="PRINTS" id="PR00301">
    <property type="entry name" value="HEATSHOCK70"/>
</dbReference>
<evidence type="ECO:0000259" key="14">
    <source>
        <dbReference type="PROSITE" id="PS50011"/>
    </source>
</evidence>
<protein>
    <submittedName>
        <fullName evidence="15">Cytochrome P450 72A14</fullName>
    </submittedName>
</protein>
<dbReference type="GO" id="GO:0016020">
    <property type="term" value="C:membrane"/>
    <property type="evidence" value="ECO:0007669"/>
    <property type="project" value="UniProtKB-SubCell"/>
</dbReference>
<keyword evidence="13" id="KW-0175">Coiled coil</keyword>
<keyword evidence="4" id="KW-0812">Transmembrane</keyword>
<keyword evidence="10" id="KW-0408">Iron</keyword>
<keyword evidence="7" id="KW-0067">ATP-binding</keyword>
<comment type="similarity">
    <text evidence="2">Belongs to the cytochrome P450 family.</text>
</comment>
<dbReference type="GO" id="GO:0016131">
    <property type="term" value="P:brassinosteroid metabolic process"/>
    <property type="evidence" value="ECO:0007669"/>
    <property type="project" value="UniProtKB-ARBA"/>
</dbReference>
<dbReference type="Pfam" id="PF00012">
    <property type="entry name" value="HSP70"/>
    <property type="match status" value="1"/>
</dbReference>
<dbReference type="Gene3D" id="1.25.10.10">
    <property type="entry name" value="Leucine-rich Repeat Variant"/>
    <property type="match status" value="1"/>
</dbReference>
<dbReference type="GO" id="GO:0005524">
    <property type="term" value="F:ATP binding"/>
    <property type="evidence" value="ECO:0007669"/>
    <property type="project" value="UniProtKB-KW"/>
</dbReference>
<gene>
    <name evidence="15" type="primary">CYP72A14_5</name>
    <name evidence="15" type="ORF">Zm00014a_041236</name>
</gene>
<keyword evidence="6" id="KW-0547">Nucleotide-binding</keyword>
<dbReference type="GO" id="GO:0010268">
    <property type="term" value="P:brassinosteroid homeostasis"/>
    <property type="evidence" value="ECO:0007669"/>
    <property type="project" value="UniProtKB-ARBA"/>
</dbReference>
<dbReference type="PROSITE" id="PS01036">
    <property type="entry name" value="HSP70_3"/>
    <property type="match status" value="1"/>
</dbReference>
<dbReference type="Pfam" id="PF00067">
    <property type="entry name" value="p450"/>
    <property type="match status" value="1"/>
</dbReference>
<evidence type="ECO:0000256" key="13">
    <source>
        <dbReference type="SAM" id="Coils"/>
    </source>
</evidence>
<dbReference type="InterPro" id="IPR016024">
    <property type="entry name" value="ARM-type_fold"/>
</dbReference>
<evidence type="ECO:0000256" key="8">
    <source>
        <dbReference type="ARBA" id="ARBA00022989"/>
    </source>
</evidence>
<evidence type="ECO:0000256" key="6">
    <source>
        <dbReference type="ARBA" id="ARBA00022741"/>
    </source>
</evidence>
<keyword evidence="5" id="KW-0479">Metal-binding</keyword>
<sequence>MELYEGGKLFDRIVARGHYTERAAANVTRTIVEVVQLCQRHGVIHRDLKPENFLFANKDNSPLKAITSVSPSSSSLDVNPKQVHPMIKLLCPDMYITYQQILASRFKLLPLLADVKVIADHLSAEEVEDIKDMFKTMDTANDGIDKSSTSNLKIEALVLTRLVMVSHSPSVFHPYIKTTAVDFKPYIGPIYNAILGRLANQDQDQEVKECAISCMSLVVSTFGDGLERELPACLPILVDRMGNEITRLTVVKKGGEKNILVFDLGGGTFDVSILTIDNGVFEVLATNGDTHLGGEDFDQRIMEYFIKLIKKKYNKDINKDNRALGKLRREAERAKRALSNQHQVRVEIESLFDGTDFSEPLTHARFEELNNDLFRKTMGPAKKAMEDAGLEKSQIHEIVLVGGSTRIPKVQQLLKDYFNGKEPNKGVNHDEVVAFGAAVQGSILSGEGGDETKDILLLDVAPLTLGIETVGGVMTKLIPRNTVIPTKKSQVFTTYQDQQTIVSIQAFSVIANSPLRIDLSCVLDHVVSELTAFLPMFLGALFAAVTTSAPAARSLLVYGVPGLVLLWQGGRLLSRLWREPRRLERALRAQGLRGTSYRFLTGDLREFGRLNKEAWARPPLPLGCHDIVPRVTPFLCGNVREHGKTCFSWFGPIPNVTITDPALVRDVLSNKFGHFGKPQFPALTKLLSDGLTSHEGEKWVRHRRILNPAFHLEKLRLMLPTFSACCEELVGRWAARCLGPDGGSCELDVWPELQALTGDVISRTAFGSSYLEGRRIFELQSEQAERFVGAIQKIVIPGYMYLPTKNNRRMRQINKEVNSILRGVVGKRMRAMAMREGGESTTGADDLLGLLLESNNTRHEGETGHGQQSALGMTIEDVIEECKLFYFAGMETTSVLLTWAMVLLSMHREWQDRAREEVTGLFGRDDNKPEYEGLSRLKTVNMILYETLRLYPPAVVFSRKAYKEMKVGGVTLPAGAIIEIPVLFIHHDPDTWGDDAHEFKPERFAEGVSRACNGASGAFIPFGWGPRTCIGQSFALLEAKMALCVILQRFEMELAPSYTHAPHTVMTLHPMHGAQIKLTAI</sequence>
<dbReference type="SUPFAM" id="SSF48371">
    <property type="entry name" value="ARM repeat"/>
    <property type="match status" value="1"/>
</dbReference>
<evidence type="ECO:0000256" key="2">
    <source>
        <dbReference type="ARBA" id="ARBA00010617"/>
    </source>
</evidence>
<feature type="domain" description="Protein kinase" evidence="14">
    <location>
        <begin position="1"/>
        <end position="176"/>
    </location>
</feature>
<dbReference type="GO" id="GO:0020037">
    <property type="term" value="F:heme binding"/>
    <property type="evidence" value="ECO:0007669"/>
    <property type="project" value="InterPro"/>
</dbReference>
<dbReference type="InterPro" id="IPR036396">
    <property type="entry name" value="Cyt_P450_sf"/>
</dbReference>
<dbReference type="Proteomes" id="UP000251960">
    <property type="component" value="Chromosome 8"/>
</dbReference>
<evidence type="ECO:0000256" key="1">
    <source>
        <dbReference type="ARBA" id="ARBA00004167"/>
    </source>
</evidence>
<dbReference type="GO" id="GO:0016705">
    <property type="term" value="F:oxidoreductase activity, acting on paired donors, with incorporation or reduction of molecular oxygen"/>
    <property type="evidence" value="ECO:0007669"/>
    <property type="project" value="InterPro"/>
</dbReference>
<dbReference type="Pfam" id="PF00069">
    <property type="entry name" value="Pkinase"/>
    <property type="match status" value="1"/>
</dbReference>
<dbReference type="InterPro" id="IPR017972">
    <property type="entry name" value="Cyt_P450_CS"/>
</dbReference>
<dbReference type="GO" id="GO:0005506">
    <property type="term" value="F:iron ion binding"/>
    <property type="evidence" value="ECO:0007669"/>
    <property type="project" value="InterPro"/>
</dbReference>
<dbReference type="SUPFAM" id="SSF56112">
    <property type="entry name" value="Protein kinase-like (PK-like)"/>
    <property type="match status" value="1"/>
</dbReference>
<comment type="subcellular location">
    <subcellularLocation>
        <location evidence="1">Membrane</location>
        <topology evidence="1">Single-pass membrane protein</topology>
    </subcellularLocation>
</comment>
<evidence type="ECO:0000256" key="5">
    <source>
        <dbReference type="ARBA" id="ARBA00022723"/>
    </source>
</evidence>
<comment type="caution">
    <text evidence="15">The sequence shown here is derived from an EMBL/GenBank/DDBJ whole genome shotgun (WGS) entry which is preliminary data.</text>
</comment>
<evidence type="ECO:0000313" key="15">
    <source>
        <dbReference type="EMBL" id="PWZ11607.1"/>
    </source>
</evidence>
<dbReference type="EMBL" id="NCVQ01000009">
    <property type="protein sequence ID" value="PWZ11607.1"/>
    <property type="molecule type" value="Genomic_DNA"/>
</dbReference>
<dbReference type="Gene3D" id="1.10.630.10">
    <property type="entry name" value="Cytochrome P450"/>
    <property type="match status" value="1"/>
</dbReference>
<dbReference type="Pfam" id="PF25782">
    <property type="entry name" value="TPR_CAND1"/>
    <property type="match status" value="1"/>
</dbReference>
<name>A0A3L6DUW9_MAIZE</name>
<dbReference type="InterPro" id="IPR029047">
    <property type="entry name" value="HSP70_peptide-bd_sf"/>
</dbReference>
<evidence type="ECO:0000256" key="9">
    <source>
        <dbReference type="ARBA" id="ARBA00023002"/>
    </source>
</evidence>
<evidence type="ECO:0000256" key="3">
    <source>
        <dbReference type="ARBA" id="ARBA00022617"/>
    </source>
</evidence>
<dbReference type="Gene3D" id="3.90.640.10">
    <property type="entry name" value="Actin, Chain A, domain 4"/>
    <property type="match status" value="1"/>
</dbReference>
<dbReference type="InterPro" id="IPR000719">
    <property type="entry name" value="Prot_kinase_dom"/>
</dbReference>
<dbReference type="SUPFAM" id="SSF48264">
    <property type="entry name" value="Cytochrome P450"/>
    <property type="match status" value="1"/>
</dbReference>
<evidence type="ECO:0000256" key="12">
    <source>
        <dbReference type="ARBA" id="ARBA00023136"/>
    </source>
</evidence>
<dbReference type="Gene3D" id="2.60.34.10">
    <property type="entry name" value="Substrate Binding Domain Of DNAk, Chain A, domain 1"/>
    <property type="match status" value="1"/>
</dbReference>
<dbReference type="InterPro" id="IPR011009">
    <property type="entry name" value="Kinase-like_dom_sf"/>
</dbReference>